<name>A0A1J8PVR5_9AGAM</name>
<dbReference type="PANTHER" id="PTHR22930:SF259">
    <property type="entry name" value="OS08G0106900 PROTEIN"/>
    <property type="match status" value="1"/>
</dbReference>
<sequence>MDYASGDAEEGDMRYLSQTMMQATMHVMHKVITVVNATTTALEAYSHTDYDEQPYHTSALSGTAWVTELLTGHPERIRCELGVHKHVFYVLINLLRQAGCRDSNHVPLEEQLAIFLYASVTGLSICHLGERFQRSNETISKYFKRILFAFSSPPIYTTYVRLPDADSPLAPEIVQNQKFFPYLANAIGAIDGTHIACHPFGEDRHAARDRNGNFSQNCLAACSFNLCFTYMLSGWDGSAADAHAIDFTIPEGKYYLADAEFGSCDGLLVPYPGHTFGVIKRRFRILLLPPEYVMGIQVHIPPALCLVHNVIRVHDPNEMMEYRNVLDEHLLTDTRSLADGPPTEQAHTCADLRRDQIASEMWEDYNKERVQRGMQAIIESLL</sequence>
<proteinExistence type="predicted"/>
<gene>
    <name evidence="2" type="ORF">AZE42_11404</name>
</gene>
<keyword evidence="3" id="KW-1185">Reference proteome</keyword>
<evidence type="ECO:0000259" key="1">
    <source>
        <dbReference type="Pfam" id="PF26138"/>
    </source>
</evidence>
<dbReference type="EMBL" id="LVVM01004906">
    <property type="protein sequence ID" value="OJA11827.1"/>
    <property type="molecule type" value="Genomic_DNA"/>
</dbReference>
<comment type="caution">
    <text evidence="2">The sequence shown here is derived from an EMBL/GenBank/DDBJ whole genome shotgun (WGS) entry which is preliminary data.</text>
</comment>
<dbReference type="Pfam" id="PF26138">
    <property type="entry name" value="DUF8040"/>
    <property type="match status" value="1"/>
</dbReference>
<dbReference type="STRING" id="180088.A0A1J8PVR5"/>
<protein>
    <recommendedName>
        <fullName evidence="1">DUF8040 domain-containing protein</fullName>
    </recommendedName>
</protein>
<reference evidence="2 3" key="1">
    <citation type="submission" date="2016-03" db="EMBL/GenBank/DDBJ databases">
        <title>Comparative genomics of the ectomycorrhizal sister species Rhizopogon vinicolor and Rhizopogon vesiculosus (Basidiomycota: Boletales) reveals a divergence of the mating type B locus.</title>
        <authorList>
            <person name="Mujic A.B."/>
            <person name="Kuo A."/>
            <person name="Tritt A."/>
            <person name="Lipzen A."/>
            <person name="Chen C."/>
            <person name="Johnson J."/>
            <person name="Sharma A."/>
            <person name="Barry K."/>
            <person name="Grigoriev I.V."/>
            <person name="Spatafora J.W."/>
        </authorList>
    </citation>
    <scope>NUCLEOTIDE SEQUENCE [LARGE SCALE GENOMIC DNA]</scope>
    <source>
        <strain evidence="2 3">AM-OR11-056</strain>
    </source>
</reference>
<dbReference type="OrthoDB" id="1681765at2759"/>
<dbReference type="PANTHER" id="PTHR22930">
    <property type="match status" value="1"/>
</dbReference>
<feature type="domain" description="DUF8040" evidence="1">
    <location>
        <begin position="57"/>
        <end position="150"/>
    </location>
</feature>
<evidence type="ECO:0000313" key="2">
    <source>
        <dbReference type="EMBL" id="OJA11827.1"/>
    </source>
</evidence>
<organism evidence="2 3">
    <name type="scientific">Rhizopogon vesiculosus</name>
    <dbReference type="NCBI Taxonomy" id="180088"/>
    <lineage>
        <taxon>Eukaryota</taxon>
        <taxon>Fungi</taxon>
        <taxon>Dikarya</taxon>
        <taxon>Basidiomycota</taxon>
        <taxon>Agaricomycotina</taxon>
        <taxon>Agaricomycetes</taxon>
        <taxon>Agaricomycetidae</taxon>
        <taxon>Boletales</taxon>
        <taxon>Suillineae</taxon>
        <taxon>Rhizopogonaceae</taxon>
        <taxon>Rhizopogon</taxon>
    </lineage>
</organism>
<accession>A0A1J8PVR5</accession>
<dbReference type="Proteomes" id="UP000183567">
    <property type="component" value="Unassembled WGS sequence"/>
</dbReference>
<evidence type="ECO:0000313" key="3">
    <source>
        <dbReference type="Proteomes" id="UP000183567"/>
    </source>
</evidence>
<dbReference type="InterPro" id="IPR058353">
    <property type="entry name" value="DUF8040"/>
</dbReference>
<dbReference type="InterPro" id="IPR045249">
    <property type="entry name" value="HARBI1-like"/>
</dbReference>
<dbReference type="AlphaFoldDB" id="A0A1J8PVR5"/>